<dbReference type="Pfam" id="PF01613">
    <property type="entry name" value="Flavin_Reduct"/>
    <property type="match status" value="1"/>
</dbReference>
<organism evidence="3 4">
    <name type="scientific">Pseudoruegeria aquimaris</name>
    <dbReference type="NCBI Taxonomy" id="393663"/>
    <lineage>
        <taxon>Bacteria</taxon>
        <taxon>Pseudomonadati</taxon>
        <taxon>Pseudomonadota</taxon>
        <taxon>Alphaproteobacteria</taxon>
        <taxon>Rhodobacterales</taxon>
        <taxon>Roseobacteraceae</taxon>
        <taxon>Pseudoruegeria</taxon>
    </lineage>
</organism>
<dbReference type="OrthoDB" id="9792858at2"/>
<gene>
    <name evidence="3" type="primary">ntaB</name>
    <name evidence="3" type="ORF">PSA7680_01563</name>
</gene>
<sequence length="173" mass="18506">MADGGLSQTMESFTPGPETAKTFRNALGRFATGVTVVTARTPQGPIGITANSFASVSLDPPLVLWSPAKASKRYEAFIAAEDFAIHVLGEDQMELCQTFARPDHSFDGLDWADCADGVPLLAGCLARFECRRHAVFDGGDHSIIVGRVKRAALREGEPLLFSSGQFGHFAPGH</sequence>
<evidence type="ECO:0000256" key="1">
    <source>
        <dbReference type="ARBA" id="ARBA00023002"/>
    </source>
</evidence>
<dbReference type="GO" id="GO:0052874">
    <property type="term" value="F:FMN reductase (NADH) activity"/>
    <property type="evidence" value="ECO:0007669"/>
    <property type="project" value="UniProtKB-EC"/>
</dbReference>
<dbReference type="RefSeq" id="WP_085868112.1">
    <property type="nucleotide sequence ID" value="NZ_FWFQ01000009.1"/>
</dbReference>
<proteinExistence type="predicted"/>
<evidence type="ECO:0000259" key="2">
    <source>
        <dbReference type="SMART" id="SM00903"/>
    </source>
</evidence>
<dbReference type="SUPFAM" id="SSF50475">
    <property type="entry name" value="FMN-binding split barrel"/>
    <property type="match status" value="1"/>
</dbReference>
<dbReference type="GO" id="GO:0010181">
    <property type="term" value="F:FMN binding"/>
    <property type="evidence" value="ECO:0007669"/>
    <property type="project" value="InterPro"/>
</dbReference>
<dbReference type="Proteomes" id="UP000193409">
    <property type="component" value="Unassembled WGS sequence"/>
</dbReference>
<evidence type="ECO:0000313" key="4">
    <source>
        <dbReference type="Proteomes" id="UP000193409"/>
    </source>
</evidence>
<dbReference type="SMART" id="SM00903">
    <property type="entry name" value="Flavin_Reduct"/>
    <property type="match status" value="1"/>
</dbReference>
<accession>A0A1Y5S8G2</accession>
<keyword evidence="4" id="KW-1185">Reference proteome</keyword>
<dbReference type="InterPro" id="IPR012349">
    <property type="entry name" value="Split_barrel_FMN-bd"/>
</dbReference>
<dbReference type="PANTHER" id="PTHR30466:SF1">
    <property type="entry name" value="FMN REDUCTASE (NADH) RUTF"/>
    <property type="match status" value="1"/>
</dbReference>
<dbReference type="InterPro" id="IPR002563">
    <property type="entry name" value="Flavin_Rdtase-like_dom"/>
</dbReference>
<evidence type="ECO:0000313" key="3">
    <source>
        <dbReference type="EMBL" id="SLN33497.1"/>
    </source>
</evidence>
<feature type="domain" description="Flavin reductase like" evidence="2">
    <location>
        <begin position="27"/>
        <end position="168"/>
    </location>
</feature>
<dbReference type="EC" id="1.5.1.42" evidence="3"/>
<dbReference type="PANTHER" id="PTHR30466">
    <property type="entry name" value="FLAVIN REDUCTASE"/>
    <property type="match status" value="1"/>
</dbReference>
<dbReference type="EMBL" id="FWFQ01000009">
    <property type="protein sequence ID" value="SLN33497.1"/>
    <property type="molecule type" value="Genomic_DNA"/>
</dbReference>
<dbReference type="Gene3D" id="2.30.110.10">
    <property type="entry name" value="Electron Transport, Fmn-binding Protein, Chain A"/>
    <property type="match status" value="1"/>
</dbReference>
<keyword evidence="1 3" id="KW-0560">Oxidoreductase</keyword>
<protein>
    <submittedName>
        <fullName evidence="3">FMN reductase (NADH) NtaB</fullName>
        <ecNumber evidence="3">1.5.1.42</ecNumber>
    </submittedName>
</protein>
<dbReference type="GO" id="GO:0042602">
    <property type="term" value="F:riboflavin reductase (NADPH) activity"/>
    <property type="evidence" value="ECO:0007669"/>
    <property type="project" value="TreeGrafter"/>
</dbReference>
<dbReference type="AlphaFoldDB" id="A0A1Y5S8G2"/>
<dbReference type="InterPro" id="IPR050268">
    <property type="entry name" value="NADH-dep_flavin_reductase"/>
</dbReference>
<reference evidence="3 4" key="1">
    <citation type="submission" date="2017-03" db="EMBL/GenBank/DDBJ databases">
        <authorList>
            <person name="Afonso C.L."/>
            <person name="Miller P.J."/>
            <person name="Scott M.A."/>
            <person name="Spackman E."/>
            <person name="Goraichik I."/>
            <person name="Dimitrov K.M."/>
            <person name="Suarez D.L."/>
            <person name="Swayne D.E."/>
        </authorList>
    </citation>
    <scope>NUCLEOTIDE SEQUENCE [LARGE SCALE GENOMIC DNA]</scope>
    <source>
        <strain evidence="3 4">CECT 7680</strain>
    </source>
</reference>
<name>A0A1Y5S8G2_9RHOB</name>